<reference evidence="2" key="2">
    <citation type="submission" date="2021-01" db="UniProtKB">
        <authorList>
            <consortium name="EnsemblPlants"/>
        </authorList>
    </citation>
    <scope>IDENTIFICATION</scope>
</reference>
<keyword evidence="3" id="KW-1185">Reference proteome</keyword>
<dbReference type="Proteomes" id="UP000594261">
    <property type="component" value="Chromosome 5"/>
</dbReference>
<evidence type="ECO:0000313" key="2">
    <source>
        <dbReference type="EnsemblPlants" id="QL05p006251:mrna"/>
    </source>
</evidence>
<proteinExistence type="predicted"/>
<dbReference type="EMBL" id="LRBV02000005">
    <property type="status" value="NOT_ANNOTATED_CDS"/>
    <property type="molecule type" value="Genomic_DNA"/>
</dbReference>
<accession>A0A7N2LMG7</accession>
<feature type="coiled-coil region" evidence="1">
    <location>
        <begin position="135"/>
        <end position="178"/>
    </location>
</feature>
<sequence>MISSDPRQCFPPSLSSAQKQLDALELLGMSHIQSYFSRPGTDSNRKAIRLDKACNMSSATTYESTSSGHMCDIDRCVERTSLSIRNFGRRFYGCQQWSPDSDQAYKFFKWLDKNTCPRGRATAPLVHERFTRYKAEAVAARNERDEAHAKEAEARELLRIAKRKAEKTKLALQTAEDKVYKYRLALFFSWTMITIYLLNDVGNDEVILGKVG</sequence>
<evidence type="ECO:0008006" key="4">
    <source>
        <dbReference type="Google" id="ProtNLM"/>
    </source>
</evidence>
<dbReference type="EnsemblPlants" id="QL05p006251:mrna">
    <property type="protein sequence ID" value="QL05p006251:mrna"/>
    <property type="gene ID" value="QL05p006251"/>
</dbReference>
<dbReference type="AlphaFoldDB" id="A0A7N2LMG7"/>
<organism evidence="2 3">
    <name type="scientific">Quercus lobata</name>
    <name type="common">Valley oak</name>
    <dbReference type="NCBI Taxonomy" id="97700"/>
    <lineage>
        <taxon>Eukaryota</taxon>
        <taxon>Viridiplantae</taxon>
        <taxon>Streptophyta</taxon>
        <taxon>Embryophyta</taxon>
        <taxon>Tracheophyta</taxon>
        <taxon>Spermatophyta</taxon>
        <taxon>Magnoliopsida</taxon>
        <taxon>eudicotyledons</taxon>
        <taxon>Gunneridae</taxon>
        <taxon>Pentapetalae</taxon>
        <taxon>rosids</taxon>
        <taxon>fabids</taxon>
        <taxon>Fagales</taxon>
        <taxon>Fagaceae</taxon>
        <taxon>Quercus</taxon>
    </lineage>
</organism>
<evidence type="ECO:0000313" key="3">
    <source>
        <dbReference type="Proteomes" id="UP000594261"/>
    </source>
</evidence>
<dbReference type="InParanoid" id="A0A7N2LMG7"/>
<protein>
    <recommendedName>
        <fullName evidence="4">Zinc finger GRF-type domain-containing protein</fullName>
    </recommendedName>
</protein>
<reference evidence="2 3" key="1">
    <citation type="journal article" date="2016" name="G3 (Bethesda)">
        <title>First Draft Assembly and Annotation of the Genome of a California Endemic Oak Quercus lobata Nee (Fagaceae).</title>
        <authorList>
            <person name="Sork V.L."/>
            <person name="Fitz-Gibbon S.T."/>
            <person name="Puiu D."/>
            <person name="Crepeau M."/>
            <person name="Gugger P.F."/>
            <person name="Sherman R."/>
            <person name="Stevens K."/>
            <person name="Langley C.H."/>
            <person name="Pellegrini M."/>
            <person name="Salzberg S.L."/>
        </authorList>
    </citation>
    <scope>NUCLEOTIDE SEQUENCE [LARGE SCALE GENOMIC DNA]</scope>
    <source>
        <strain evidence="2 3">cv. SW786</strain>
    </source>
</reference>
<keyword evidence="1" id="KW-0175">Coiled coil</keyword>
<evidence type="ECO:0000256" key="1">
    <source>
        <dbReference type="SAM" id="Coils"/>
    </source>
</evidence>
<name>A0A7N2LMG7_QUELO</name>
<dbReference type="Gramene" id="QL05p006251:mrna">
    <property type="protein sequence ID" value="QL05p006251:mrna"/>
    <property type="gene ID" value="QL05p006251"/>
</dbReference>